<evidence type="ECO:0000313" key="1">
    <source>
        <dbReference type="EMBL" id="PAV04724.1"/>
    </source>
</evidence>
<reference evidence="1 2" key="1">
    <citation type="journal article" date="2017" name="BMC Genomics">
        <title>Genomic analysis of methanogenic archaea reveals a shift towards energy conservation.</title>
        <authorList>
            <person name="Gilmore S.P."/>
            <person name="Henske J.K."/>
            <person name="Sexton J.A."/>
            <person name="Solomon K.V."/>
            <person name="Seppala S."/>
            <person name="Yoo J.I."/>
            <person name="Huyett L.M."/>
            <person name="Pressman A."/>
            <person name="Cogan J.Z."/>
            <person name="Kivenson V."/>
            <person name="Peng X."/>
            <person name="Tan Y."/>
            <person name="Valentine D.L."/>
            <person name="O'Malley M.A."/>
        </authorList>
    </citation>
    <scope>NUCLEOTIDE SEQUENCE [LARGE SCALE GENOMIC DNA]</scope>
    <source>
        <strain evidence="1 2">M.o.H.</strain>
    </source>
</reference>
<keyword evidence="2" id="KW-1185">Reference proteome</keyword>
<dbReference type="EMBL" id="LMVM01000012">
    <property type="protein sequence ID" value="PAV04724.1"/>
    <property type="molecule type" value="Genomic_DNA"/>
</dbReference>
<proteinExistence type="predicted"/>
<protein>
    <submittedName>
        <fullName evidence="1">Uncharacterized protein</fullName>
    </submittedName>
</protein>
<comment type="caution">
    <text evidence="1">The sequence shown here is derived from an EMBL/GenBank/DDBJ whole genome shotgun (WGS) entry which is preliminary data.</text>
</comment>
<accession>A0A2A2H5X8</accession>
<dbReference type="AlphaFoldDB" id="A0A2A2H5X8"/>
<name>A0A2A2H5X8_METBR</name>
<sequence length="84" mass="10214">MNYKNNVELLDMKKLTTLDFVVEKLKELDFDFERKATCVAWTTFPYNEENLKTVEKALKKLNWRVEEYILNYDENLIFVKKDLE</sequence>
<organism evidence="1 2">
    <name type="scientific">Methanobacterium bryantii</name>
    <dbReference type="NCBI Taxonomy" id="2161"/>
    <lineage>
        <taxon>Archaea</taxon>
        <taxon>Methanobacteriati</taxon>
        <taxon>Methanobacteriota</taxon>
        <taxon>Methanomada group</taxon>
        <taxon>Methanobacteria</taxon>
        <taxon>Methanobacteriales</taxon>
        <taxon>Methanobacteriaceae</taxon>
        <taxon>Methanobacterium</taxon>
    </lineage>
</organism>
<gene>
    <name evidence="1" type="ORF">ASJ80_10430</name>
</gene>
<dbReference type="Proteomes" id="UP000217784">
    <property type="component" value="Unassembled WGS sequence"/>
</dbReference>
<evidence type="ECO:0000313" key="2">
    <source>
        <dbReference type="Proteomes" id="UP000217784"/>
    </source>
</evidence>